<protein>
    <submittedName>
        <fullName evidence="1">Uncharacterized protein</fullName>
    </submittedName>
</protein>
<sequence length="128" mass="14277">MVVSCPDAMAFVFDESQVKATKNDWKELAFSLQWENSYGYYGIGTKNGWTVEIYADNFEMPNSAEVTPTLVEFDDHLSETPLNPGLFARNSNAKKQFSKCTHPGHHACLDEFTADGNIQFEEGPASNS</sequence>
<dbReference type="AlphaFoldDB" id="A0A7J7KB17"/>
<evidence type="ECO:0000313" key="1">
    <source>
        <dbReference type="EMBL" id="KAF6035403.1"/>
    </source>
</evidence>
<dbReference type="EMBL" id="VXIV02000883">
    <property type="protein sequence ID" value="KAF6035403.1"/>
    <property type="molecule type" value="Genomic_DNA"/>
</dbReference>
<accession>A0A7J7KB17</accession>
<gene>
    <name evidence="1" type="ORF">EB796_006295</name>
</gene>
<name>A0A7J7KB17_BUGNE</name>
<reference evidence="1" key="1">
    <citation type="submission" date="2020-06" db="EMBL/GenBank/DDBJ databases">
        <title>Draft genome of Bugula neritina, a colonial animal packing powerful symbionts and potential medicines.</title>
        <authorList>
            <person name="Rayko M."/>
        </authorList>
    </citation>
    <scope>NUCLEOTIDE SEQUENCE [LARGE SCALE GENOMIC DNA]</scope>
    <source>
        <strain evidence="1">Kwan_BN1</strain>
    </source>
</reference>
<keyword evidence="2" id="KW-1185">Reference proteome</keyword>
<dbReference type="OrthoDB" id="6358690at2759"/>
<proteinExistence type="predicted"/>
<comment type="caution">
    <text evidence="1">The sequence shown here is derived from an EMBL/GenBank/DDBJ whole genome shotgun (WGS) entry which is preliminary data.</text>
</comment>
<organism evidence="1 2">
    <name type="scientific">Bugula neritina</name>
    <name type="common">Brown bryozoan</name>
    <name type="synonym">Sertularia neritina</name>
    <dbReference type="NCBI Taxonomy" id="10212"/>
    <lineage>
        <taxon>Eukaryota</taxon>
        <taxon>Metazoa</taxon>
        <taxon>Spiralia</taxon>
        <taxon>Lophotrochozoa</taxon>
        <taxon>Bryozoa</taxon>
        <taxon>Gymnolaemata</taxon>
        <taxon>Cheilostomatida</taxon>
        <taxon>Flustrina</taxon>
        <taxon>Buguloidea</taxon>
        <taxon>Bugulidae</taxon>
        <taxon>Bugula</taxon>
    </lineage>
</organism>
<evidence type="ECO:0000313" key="2">
    <source>
        <dbReference type="Proteomes" id="UP000593567"/>
    </source>
</evidence>
<dbReference type="Proteomes" id="UP000593567">
    <property type="component" value="Unassembled WGS sequence"/>
</dbReference>